<dbReference type="RefSeq" id="WP_192758088.1">
    <property type="nucleotide sequence ID" value="NZ_JADBDZ010000001.1"/>
</dbReference>
<evidence type="ECO:0000313" key="3">
    <source>
        <dbReference type="Proteomes" id="UP000627838"/>
    </source>
</evidence>
<sequence>MPEARDHGPLPVFLIVLTGITGLVDAVSYLEFGNVFVANATGNVIFLGFRLGGREAATGAFVATTVSTVFFCVGAAFGGRLKLARLAHRGHLLCAGATVQACGFVIAALLMTSLGHTPALERLGALVGTLFLGHLATHAPLWTAAALLLAIAAAGFAAARREGSESSA</sequence>
<name>A0ABR9JKU7_9ACTN</name>
<feature type="transmembrane region" description="Helical" evidence="1">
    <location>
        <begin position="12"/>
        <end position="30"/>
    </location>
</feature>
<dbReference type="PANTHER" id="PTHR37488:SF2">
    <property type="entry name" value="DUF1275 DOMAIN-CONTAINING PROTEIN"/>
    <property type="match status" value="1"/>
</dbReference>
<dbReference type="EMBL" id="JADBDZ010000001">
    <property type="protein sequence ID" value="MBE1531177.1"/>
    <property type="molecule type" value="Genomic_DNA"/>
</dbReference>
<reference evidence="2 3" key="1">
    <citation type="submission" date="2020-10" db="EMBL/GenBank/DDBJ databases">
        <title>Sequencing the genomes of 1000 actinobacteria strains.</title>
        <authorList>
            <person name="Klenk H.-P."/>
        </authorList>
    </citation>
    <scope>NUCLEOTIDE SEQUENCE [LARGE SCALE GENOMIC DNA]</scope>
    <source>
        <strain evidence="2 3">DSM 46744</strain>
    </source>
</reference>
<evidence type="ECO:0000256" key="1">
    <source>
        <dbReference type="SAM" id="Phobius"/>
    </source>
</evidence>
<dbReference type="PANTHER" id="PTHR37488">
    <property type="entry name" value="DUF1275 DOMAIN-CONTAINING PROTEIN"/>
    <property type="match status" value="1"/>
</dbReference>
<dbReference type="Proteomes" id="UP000627838">
    <property type="component" value="Unassembled WGS sequence"/>
</dbReference>
<accession>A0ABR9JKU7</accession>
<keyword evidence="3" id="KW-1185">Reference proteome</keyword>
<keyword evidence="1" id="KW-0472">Membrane</keyword>
<feature type="transmembrane region" description="Helical" evidence="1">
    <location>
        <begin position="56"/>
        <end position="78"/>
    </location>
</feature>
<gene>
    <name evidence="2" type="ORF">H4W34_001010</name>
</gene>
<feature type="transmembrane region" description="Helical" evidence="1">
    <location>
        <begin position="90"/>
        <end position="111"/>
    </location>
</feature>
<keyword evidence="1" id="KW-0812">Transmembrane</keyword>
<dbReference type="Pfam" id="PF06912">
    <property type="entry name" value="DUF1275"/>
    <property type="match status" value="1"/>
</dbReference>
<organism evidence="2 3">
    <name type="scientific">Actinomadura algeriensis</name>
    <dbReference type="NCBI Taxonomy" id="1679523"/>
    <lineage>
        <taxon>Bacteria</taxon>
        <taxon>Bacillati</taxon>
        <taxon>Actinomycetota</taxon>
        <taxon>Actinomycetes</taxon>
        <taxon>Streptosporangiales</taxon>
        <taxon>Thermomonosporaceae</taxon>
        <taxon>Actinomadura</taxon>
    </lineage>
</organism>
<evidence type="ECO:0000313" key="2">
    <source>
        <dbReference type="EMBL" id="MBE1531177.1"/>
    </source>
</evidence>
<keyword evidence="1" id="KW-1133">Transmembrane helix</keyword>
<comment type="caution">
    <text evidence="2">The sequence shown here is derived from an EMBL/GenBank/DDBJ whole genome shotgun (WGS) entry which is preliminary data.</text>
</comment>
<proteinExistence type="predicted"/>
<feature type="transmembrane region" description="Helical" evidence="1">
    <location>
        <begin position="139"/>
        <end position="159"/>
    </location>
</feature>
<protein>
    <submittedName>
        <fullName evidence="2">Uncharacterized membrane protein YoaK (UPF0700 family)</fullName>
    </submittedName>
</protein>
<dbReference type="InterPro" id="IPR010699">
    <property type="entry name" value="DUF1275"/>
</dbReference>